<evidence type="ECO:0000256" key="9">
    <source>
        <dbReference type="ARBA" id="ARBA00023239"/>
    </source>
</evidence>
<comment type="pathway">
    <text evidence="3">Glycan metabolism; pectin degradation; 2-dehydro-3-deoxy-D-gluconate from pectin: step 2/5.</text>
</comment>
<dbReference type="EC" id="4.2.2.2" evidence="5"/>
<keyword evidence="12" id="KW-0548">Nucleotidyltransferase</keyword>
<feature type="domain" description="Reverse transcriptase" evidence="11">
    <location>
        <begin position="882"/>
        <end position="1164"/>
    </location>
</feature>
<keyword evidence="9" id="KW-0456">Lyase</keyword>
<evidence type="ECO:0000259" key="11">
    <source>
        <dbReference type="PROSITE" id="PS50878"/>
    </source>
</evidence>
<dbReference type="GO" id="GO:0030570">
    <property type="term" value="F:pectate lyase activity"/>
    <property type="evidence" value="ECO:0007669"/>
    <property type="project" value="UniProtKB-EC"/>
</dbReference>
<evidence type="ECO:0000256" key="6">
    <source>
        <dbReference type="ARBA" id="ARBA00022723"/>
    </source>
</evidence>
<organism evidence="12 13">
    <name type="scientific">Arabidopsis suecica</name>
    <name type="common">Swedish thale-cress</name>
    <name type="synonym">Cardaminopsis suecica</name>
    <dbReference type="NCBI Taxonomy" id="45249"/>
    <lineage>
        <taxon>Eukaryota</taxon>
        <taxon>Viridiplantae</taxon>
        <taxon>Streptophyta</taxon>
        <taxon>Embryophyta</taxon>
        <taxon>Tracheophyta</taxon>
        <taxon>Spermatophyta</taxon>
        <taxon>Magnoliopsida</taxon>
        <taxon>eudicotyledons</taxon>
        <taxon>Gunneridae</taxon>
        <taxon>Pentapetalae</taxon>
        <taxon>rosids</taxon>
        <taxon>malvids</taxon>
        <taxon>Brassicales</taxon>
        <taxon>Brassicaceae</taxon>
        <taxon>Camelineae</taxon>
        <taxon>Arabidopsis</taxon>
    </lineage>
</organism>
<evidence type="ECO:0000313" key="12">
    <source>
        <dbReference type="EMBL" id="KAG7632451.1"/>
    </source>
</evidence>
<dbReference type="SMART" id="SM00656">
    <property type="entry name" value="Amb_all"/>
    <property type="match status" value="1"/>
</dbReference>
<sequence>MSSAMDRALMEMSLEEKDEPFEMPDLPEFLSCERNKLSLIGRVLNPSCQPMKHLIRNMPRKWQKEGRVTGIWNIPVNYYTEKAITKLGDLIGEVKEVVFNPDEPQLQEFVRVKVLFDVSRPLRRSKVINFKNGDTATVRFHYERIQKRCYECQRLTHEKDLCPILIKERQDKASARRQGISIPKAPPPPVLQESDPLFGVLKESQVGVDPNTGRPRIAPEVLEGMRQYLRVANDEERSIRVDRVIKSVRDAEKDPFTQKTVLQLEALPIVHHDMLREKGVVFDYDRGDSSSHNGGLNLNSSLRLEESTQSKDARDWLTEPVNSLASKDVGCFLALSQPFPVSSTVYSLGLFESDSTGTIRKKVKQRNRPPKHARKLKLKDPSSIFVDHSLKEGSTSGTKDKRKAVDMGPSAAKIFKLNPKLVDLTIPRLMEMRLSHFPEVLFLIETKNCSNVVVDLQEWLGYERVFTVNPIGLSGGLALFWKKGVDIVIKYTDKNLIDFQIQFGSHEFYVSCVYGNPAFSDKHLVWEKITRIGINRKEPWCMLGDFNAILHNGEKRGGPRRGDSSFLPFTDMLDSCDMLELPSIGNPFTWGGKRNEMWIQSRLDRCFGNKNWFRFFPISNQEFLDKRGSDHRPVLVRLTKTKEEYRGNFRFDKRLFNQPNVKETIVQAWNGSHRNENLLVLDKLKHCCSALSRWKKENNINSSTRITQARAALELEQSSGFPGADLVFSLKNDLCKANHDEEVFWSQKSRAKWMHSGDKNTSFFHASVKDNRGKQHIDQLCDVNGLFRKDEMNKGAIAEAYFSDLFKSTDPSSFVDLFEDYQPRVTESMNNTLIAAVSKNEIREAVFAIRSSSAPGVDGFTGFFFQKYWSIIGLQVTKEIQNFFLLGYFPKSWNFTHLCLLPKKKKPDKMTDLRPISLCSVLYKIISKIMVSRLQPFLPDLVSPNQSAFVAERLISDNILIAHEVVHGLRTHKSVSKGFIAIKSDMSKAFDRVEWNYVRALLDALGFHQKWVGWIMFMISSVSYSVLINDKAFGNIVPSRGLRQGDPLSPILFVLCSEGLTHLMNRAERQGLLSGIRFSENGPTIHHLLFADDSLFMCKAVKEEVTVIKSIFKVYGDATGQRINYDKSSITFGALVDEDCKVRIQAELGITNEGGASTYLGLPECFSGSKVQLLDYIKDRLKTRLSGWFARTLSMGGKETLLKAVALALLVYAMSCFKLTKTTCVNLTSAMSDFWWNALEHKRKTHWVSWEKMCLSKENGGLGFRDIESFNQALLAKQAWRLLQFPNSLFARFFKSRYYDEEDFLDAELKARPSYAWRSILHGRDLLIKGLRKEVGNGSSTSVWMDPWIYDNDPRLPLQKHFSVNLDLRVHDLINVEDRCWRRDRLEELFYPADIEIIVKRNPVVSMDDFWVWLHSKSGEYSVKSGYWLAFQTNKPELIREARVQPSTNGLKEKIWSTLTSPKIKLFLWRILSSALPVADQIIRRGMPIDPRCQVCGEEGESINHVLFTCSLARQVWALSGVPTSQFGFQNSSIFANIQYLLELKGKGLIPEQIKKSWPWVLWRLWKNRNKLFFEGTIFSPLKSIEKIRDDVQEWFLAQALVRSVDAGETVCSAPCPSSWEPPPLGWVKCNISGVWSGKKRVCGGAWVLRDDHGKVLLHSRRAFSNLSVKKDALFCCVKWAIESMSSHRQSKVLFAFEPGDLLSAFARPKAWPSFAFHVSELTHFLEKIGDWKVSEEKVGSNRGASLIAQSIVKGDRFQSYVAVGHPRWLHQLFEGERALIYPTMVIFSRSFLALSTTLIILALCINSSTMAQETEDLNSHSSSNSSTANKLPNDDGAWNEHAVKNPEEVAAMVDMKIKNSTERRRLGFFSCATGNPIDDCWRCDRNWHLRRKRLANCAIGFGRNAIGGRDGRYYVVTDPSDHDAVNPRPGTLRHAVIQDRPLWIVFKRDMVITLTQELIMNSFKTIDGRGVNVAIAGGACITIQYVTNIIIHGINVHDCRRTGNAMVRSSPSHYGWRTMADGDAISIFGSSHIWIDHNSLSNCADGLIDAIMGSTAITISNNYMTHHNEVMLMGHSDSYTRDKLMQVTIAYNHFGEGLIQRMPRCRHGYFHVVNNDYTHWVMYAIGGSANPTINSQGNRFLAPGNPFAKEVTKRVGSWQGEWKQWNWRSQGDLMLNGAYFTKSGAAAPASYARASSLGAKPASVVSMLTYSSGALKCRIGMRC</sequence>
<gene>
    <name evidence="12" type="ORF">ISN44_As03g025890</name>
</gene>
<dbReference type="FunFam" id="2.160.20.10:FF:000009">
    <property type="entry name" value="Pectate lyase"/>
    <property type="match status" value="1"/>
</dbReference>
<evidence type="ECO:0000313" key="13">
    <source>
        <dbReference type="Proteomes" id="UP000694251"/>
    </source>
</evidence>
<keyword evidence="13" id="KW-1185">Reference proteome</keyword>
<dbReference type="Proteomes" id="UP000694251">
    <property type="component" value="Chromosome 3"/>
</dbReference>
<name>A0A8T2FLY8_ARASU</name>
<dbReference type="OrthoDB" id="416454at2759"/>
<evidence type="ECO:0000256" key="10">
    <source>
        <dbReference type="SAM" id="MobiDB-lite"/>
    </source>
</evidence>
<comment type="cofactor">
    <cofactor evidence="2">
        <name>Ca(2+)</name>
        <dbReference type="ChEBI" id="CHEBI:29108"/>
    </cofactor>
</comment>
<dbReference type="InterPro" id="IPR026960">
    <property type="entry name" value="RVT-Znf"/>
</dbReference>
<dbReference type="CDD" id="cd01650">
    <property type="entry name" value="RT_nLTR_like"/>
    <property type="match status" value="1"/>
</dbReference>
<dbReference type="PANTHER" id="PTHR31683:SF112">
    <property type="entry name" value="PECTATE LYASE 10-RELATED"/>
    <property type="match status" value="1"/>
</dbReference>
<dbReference type="GO" id="GO:0046872">
    <property type="term" value="F:metal ion binding"/>
    <property type="evidence" value="ECO:0007669"/>
    <property type="project" value="UniProtKB-KW"/>
</dbReference>
<dbReference type="InterPro" id="IPR005135">
    <property type="entry name" value="Endo/exonuclease/phosphatase"/>
</dbReference>
<keyword evidence="7" id="KW-0732">Signal</keyword>
<evidence type="ECO:0000256" key="3">
    <source>
        <dbReference type="ARBA" id="ARBA00005220"/>
    </source>
</evidence>
<keyword evidence="8" id="KW-0106">Calcium</keyword>
<dbReference type="PROSITE" id="PS50878">
    <property type="entry name" value="RT_POL"/>
    <property type="match status" value="1"/>
</dbReference>
<dbReference type="Pfam" id="PF03372">
    <property type="entry name" value="Exo_endo_phos"/>
    <property type="match status" value="1"/>
</dbReference>
<dbReference type="Pfam" id="PF14392">
    <property type="entry name" value="zf-CCHC_4"/>
    <property type="match status" value="1"/>
</dbReference>
<dbReference type="Pfam" id="PF00078">
    <property type="entry name" value="RVT_1"/>
    <property type="match status" value="1"/>
</dbReference>
<evidence type="ECO:0000256" key="2">
    <source>
        <dbReference type="ARBA" id="ARBA00001913"/>
    </source>
</evidence>
<keyword evidence="6" id="KW-0479">Metal-binding</keyword>
<dbReference type="EMBL" id="JAEFBJ010000003">
    <property type="protein sequence ID" value="KAG7632451.1"/>
    <property type="molecule type" value="Genomic_DNA"/>
</dbReference>
<keyword evidence="12" id="KW-0808">Transferase</keyword>
<evidence type="ECO:0000256" key="4">
    <source>
        <dbReference type="ARBA" id="ARBA00010980"/>
    </source>
</evidence>
<comment type="similarity">
    <text evidence="4">Belongs to the polysaccharide lyase 1 family.</text>
</comment>
<dbReference type="Pfam" id="PF00544">
    <property type="entry name" value="Pectate_lyase_4"/>
    <property type="match status" value="1"/>
</dbReference>
<comment type="catalytic activity">
    <reaction evidence="1">
        <text>Eliminative cleavage of (1-&gt;4)-alpha-D-galacturonan to give oligosaccharides with 4-deoxy-alpha-D-galact-4-enuronosyl groups at their non-reducing ends.</text>
        <dbReference type="EC" id="4.2.2.2"/>
    </reaction>
</comment>
<dbReference type="InterPro" id="IPR025836">
    <property type="entry name" value="Zn_knuckle_CX2CX4HX4C"/>
</dbReference>
<dbReference type="Pfam" id="PF13966">
    <property type="entry name" value="zf-RVT"/>
    <property type="match status" value="1"/>
</dbReference>
<dbReference type="GO" id="GO:0003964">
    <property type="term" value="F:RNA-directed DNA polymerase activity"/>
    <property type="evidence" value="ECO:0007669"/>
    <property type="project" value="UniProtKB-KW"/>
</dbReference>
<feature type="region of interest" description="Disordered" evidence="10">
    <location>
        <begin position="1816"/>
        <end position="1840"/>
    </location>
</feature>
<comment type="caution">
    <text evidence="12">The sequence shown here is derived from an EMBL/GenBank/DDBJ whole genome shotgun (WGS) entry which is preliminary data.</text>
</comment>
<protein>
    <recommendedName>
        <fullName evidence="5">pectate lyase</fullName>
        <ecNumber evidence="5">4.2.2.2</ecNumber>
    </recommendedName>
</protein>
<evidence type="ECO:0000256" key="8">
    <source>
        <dbReference type="ARBA" id="ARBA00022837"/>
    </source>
</evidence>
<proteinExistence type="inferred from homology"/>
<dbReference type="InterPro" id="IPR045032">
    <property type="entry name" value="PEL"/>
</dbReference>
<reference evidence="12 13" key="1">
    <citation type="submission" date="2020-12" db="EMBL/GenBank/DDBJ databases">
        <title>Concerted genomic and epigenomic changes stabilize Arabidopsis allopolyploids.</title>
        <authorList>
            <person name="Chen Z."/>
        </authorList>
    </citation>
    <scope>NUCLEOTIDE SEQUENCE [LARGE SCALE GENOMIC DNA]</scope>
    <source>
        <strain evidence="12">As9502</strain>
        <tissue evidence="12">Leaf</tissue>
    </source>
</reference>
<evidence type="ECO:0000256" key="5">
    <source>
        <dbReference type="ARBA" id="ARBA00012272"/>
    </source>
</evidence>
<evidence type="ECO:0000256" key="1">
    <source>
        <dbReference type="ARBA" id="ARBA00000695"/>
    </source>
</evidence>
<dbReference type="PANTHER" id="PTHR31683">
    <property type="entry name" value="PECTATE LYASE 18-RELATED"/>
    <property type="match status" value="1"/>
</dbReference>
<dbReference type="InterPro" id="IPR002022">
    <property type="entry name" value="Pec_lyase"/>
</dbReference>
<evidence type="ECO:0000256" key="7">
    <source>
        <dbReference type="ARBA" id="ARBA00022729"/>
    </source>
</evidence>
<accession>A0A8T2FLY8</accession>
<keyword evidence="12" id="KW-0695">RNA-directed DNA polymerase</keyword>
<dbReference type="InterPro" id="IPR000477">
    <property type="entry name" value="RT_dom"/>
</dbReference>